<accession>A0AAJ1TZN0</accession>
<organism evidence="1 2">
    <name type="scientific">Methylobacterium brachiatum</name>
    <dbReference type="NCBI Taxonomy" id="269660"/>
    <lineage>
        <taxon>Bacteria</taxon>
        <taxon>Pseudomonadati</taxon>
        <taxon>Pseudomonadota</taxon>
        <taxon>Alphaproteobacteria</taxon>
        <taxon>Hyphomicrobiales</taxon>
        <taxon>Methylobacteriaceae</taxon>
        <taxon>Methylobacterium</taxon>
    </lineage>
</organism>
<dbReference type="AlphaFoldDB" id="A0AAJ1TZN0"/>
<evidence type="ECO:0000313" key="1">
    <source>
        <dbReference type="EMBL" id="MDQ0546653.1"/>
    </source>
</evidence>
<reference evidence="1" key="1">
    <citation type="submission" date="2023-07" db="EMBL/GenBank/DDBJ databases">
        <title>Genomic Encyclopedia of Type Strains, Phase IV (KMG-IV): sequencing the most valuable type-strain genomes for metagenomic binning, comparative biology and taxonomic classification.</title>
        <authorList>
            <person name="Goeker M."/>
        </authorList>
    </citation>
    <scope>NUCLEOTIDE SEQUENCE</scope>
    <source>
        <strain evidence="1">DSM 19569</strain>
    </source>
</reference>
<proteinExistence type="predicted"/>
<dbReference type="Proteomes" id="UP001223420">
    <property type="component" value="Unassembled WGS sequence"/>
</dbReference>
<dbReference type="EMBL" id="JAUSWL010000016">
    <property type="protein sequence ID" value="MDQ0546653.1"/>
    <property type="molecule type" value="Genomic_DNA"/>
</dbReference>
<name>A0AAJ1TZN0_9HYPH</name>
<sequence length="62" mass="6902">MSQAQTNQPENDSKDAFFREIAELSERMIAAHGKEFSMGVLVLAARFIAESKPFTSTLPDLQ</sequence>
<gene>
    <name evidence="1" type="ORF">QO001_005605</name>
</gene>
<evidence type="ECO:0000313" key="2">
    <source>
        <dbReference type="Proteomes" id="UP001223420"/>
    </source>
</evidence>
<comment type="caution">
    <text evidence="1">The sequence shown here is derived from an EMBL/GenBank/DDBJ whole genome shotgun (WGS) entry which is preliminary data.</text>
</comment>
<dbReference type="RefSeq" id="WP_230368319.1">
    <property type="nucleotide sequence ID" value="NZ_JAJALK010000025.1"/>
</dbReference>
<protein>
    <submittedName>
        <fullName evidence="1">Uncharacterized protein</fullName>
    </submittedName>
</protein>